<gene>
    <name evidence="1" type="ORF">HMPREF9319_0558</name>
</gene>
<dbReference type="Proteomes" id="UP000004290">
    <property type="component" value="Unassembled WGS sequence"/>
</dbReference>
<evidence type="ECO:0000313" key="2">
    <source>
        <dbReference type="Proteomes" id="UP000004290"/>
    </source>
</evidence>
<dbReference type="Gene3D" id="1.10.3620.10">
    <property type="entry name" value="YdcF like domain"/>
    <property type="match status" value="1"/>
</dbReference>
<evidence type="ECO:0000313" key="1">
    <source>
        <dbReference type="EMBL" id="EFM27926.1"/>
    </source>
</evidence>
<dbReference type="PANTHER" id="PTHR30336">
    <property type="entry name" value="INNER MEMBRANE PROTEIN, PROBABLE PERMEASE"/>
    <property type="match status" value="1"/>
</dbReference>
<comment type="caution">
    <text evidence="1">The sequence shown here is derived from an EMBL/GenBank/DDBJ whole genome shotgun (WGS) entry which is preliminary data.</text>
</comment>
<reference evidence="1 2" key="1">
    <citation type="submission" date="2010-07" db="EMBL/GenBank/DDBJ databases">
        <authorList>
            <person name="Muzny D."/>
            <person name="Qin X."/>
            <person name="Deng J."/>
            <person name="Jiang H."/>
            <person name="Liu Y."/>
            <person name="Qu J."/>
            <person name="Song X.-Z."/>
            <person name="Zhang L."/>
            <person name="Thornton R."/>
            <person name="Coyle M."/>
            <person name="Francisco L."/>
            <person name="Jackson L."/>
            <person name="Javaid M."/>
            <person name="Korchina V."/>
            <person name="Kovar C."/>
            <person name="Mata R."/>
            <person name="Mathew T."/>
            <person name="Ngo R."/>
            <person name="Nguyen L."/>
            <person name="Nguyen N."/>
            <person name="Okwuonu G."/>
            <person name="Ongeri F."/>
            <person name="Pham C."/>
            <person name="Simmons D."/>
            <person name="Wilczek-Boney K."/>
            <person name="Hale W."/>
            <person name="Jakkamsetti A."/>
            <person name="Pham P."/>
            <person name="Ruth R."/>
            <person name="San Lucas F."/>
            <person name="Warren J."/>
            <person name="Zhang J."/>
            <person name="Zhao Z."/>
            <person name="Zhou C."/>
            <person name="Zhu D."/>
            <person name="Lee S."/>
            <person name="Bess C."/>
            <person name="Blankenburg K."/>
            <person name="Forbes L."/>
            <person name="Fu Q."/>
            <person name="Gubbala S."/>
            <person name="Hirani K."/>
            <person name="Jayaseelan J.C."/>
            <person name="Lara F."/>
            <person name="Munidasa M."/>
            <person name="Palculict T."/>
            <person name="Patil S."/>
            <person name="Pu L.-L."/>
            <person name="Saada N."/>
            <person name="Tang L."/>
            <person name="Weissenberger G."/>
            <person name="Zhu Y."/>
            <person name="Hemphill L."/>
            <person name="Shang Y."/>
            <person name="Youmans B."/>
            <person name="Ayvaz T."/>
            <person name="Ross M."/>
            <person name="Santibanez J."/>
            <person name="Aqrawi P."/>
            <person name="Gross S."/>
            <person name="Joshi V."/>
            <person name="Fowler G."/>
            <person name="Nazareth L."/>
            <person name="Reid J."/>
            <person name="Worley K."/>
            <person name="Petrosino J."/>
            <person name="Highlander S."/>
            <person name="Gibbs R."/>
        </authorList>
    </citation>
    <scope>NUCLEOTIDE SEQUENCE [LARGE SCALE GENOMIC DNA]</scope>
    <source>
        <strain evidence="1 2">ATCC 700338</strain>
    </source>
</reference>
<dbReference type="InterPro" id="IPR051599">
    <property type="entry name" value="Cell_Envelope_Assoc"/>
</dbReference>
<dbReference type="HOGENOM" id="CLU_084257_0_0_9"/>
<dbReference type="EMBL" id="AEEL01000010">
    <property type="protein sequence ID" value="EFM27926.1"/>
    <property type="molecule type" value="Genomic_DNA"/>
</dbReference>
<keyword evidence="2" id="KW-1185">Reference proteome</keyword>
<dbReference type="Gene3D" id="3.40.50.620">
    <property type="entry name" value="HUPs"/>
    <property type="match status" value="1"/>
</dbReference>
<dbReference type="InterPro" id="IPR014729">
    <property type="entry name" value="Rossmann-like_a/b/a_fold"/>
</dbReference>
<dbReference type="GO" id="GO:0005886">
    <property type="term" value="C:plasma membrane"/>
    <property type="evidence" value="ECO:0007669"/>
    <property type="project" value="TreeGrafter"/>
</dbReference>
<protein>
    <submittedName>
        <fullName evidence="1">Uncharacterized protein</fullName>
    </submittedName>
</protein>
<sequence>MSKEIRKILGDLPMENQKIAENLNILGQFCGKRDVEELNQKNLHEKYGIEKVDVMVLFGGSILAGGDVLAKAIKDDIAEHYIIVGGEGHTTATLKEQIHKEYPLIAVNSLTEAELFQQYLLTVYQIQADYLETKSTNCGNNITNLLKLMKNKGIAHQSIILCQDATMQYRMEATLRKYLSKDTVVINYAAYRAYLNYQDKLTYATKIHGMWDVDRYINLLMGEIPRLTDNEQGYGPNGKNFLAHVDIPNRVVAAFEALKPIYGNNIRKANPKYSSVL</sequence>
<proteinExistence type="predicted"/>
<dbReference type="AlphaFoldDB" id="E0PCI5"/>
<name>E0PCI5_STREI</name>
<organism evidence="1 2">
    <name type="scientific">Streptococcus equinus ATCC 700338</name>
    <dbReference type="NCBI Taxonomy" id="864569"/>
    <lineage>
        <taxon>Bacteria</taxon>
        <taxon>Bacillati</taxon>
        <taxon>Bacillota</taxon>
        <taxon>Bacilli</taxon>
        <taxon>Lactobacillales</taxon>
        <taxon>Streptococcaceae</taxon>
        <taxon>Streptococcus</taxon>
    </lineage>
</organism>
<accession>E0PCI5</accession>
<dbReference type="PANTHER" id="PTHR30336:SF20">
    <property type="entry name" value="DUF218 DOMAIN-CONTAINING PROTEIN"/>
    <property type="match status" value="1"/>
</dbReference>